<accession>A0ABD5B200</accession>
<organism evidence="1 2">
    <name type="scientific">Elizabethkingia miricola</name>
    <name type="common">Chryseobacterium miricola</name>
    <dbReference type="NCBI Taxonomy" id="172045"/>
    <lineage>
        <taxon>Bacteria</taxon>
        <taxon>Pseudomonadati</taxon>
        <taxon>Bacteroidota</taxon>
        <taxon>Flavobacteriia</taxon>
        <taxon>Flavobacteriales</taxon>
        <taxon>Weeksellaceae</taxon>
        <taxon>Elizabethkingia</taxon>
    </lineage>
</organism>
<gene>
    <name evidence="1" type="ORF">QT385_02375</name>
</gene>
<evidence type="ECO:0000313" key="2">
    <source>
        <dbReference type="Proteomes" id="UP001239265"/>
    </source>
</evidence>
<reference evidence="1 2" key="1">
    <citation type="submission" date="2023-06" db="EMBL/GenBank/DDBJ databases">
        <title>Nosocomial Elizabethkingia miricola genome.</title>
        <authorList>
            <person name="Morgado S."/>
            <person name="Fonseca E."/>
            <person name="Freitas F."/>
            <person name="Vicente A.C."/>
        </authorList>
    </citation>
    <scope>NUCLEOTIDE SEQUENCE [LARGE SCALE GENOMIC DNA]</scope>
    <source>
        <strain evidence="1 2">EM15</strain>
    </source>
</reference>
<dbReference type="EMBL" id="JAUCQJ010000001">
    <property type="protein sequence ID" value="MDQ8747468.1"/>
    <property type="molecule type" value="Genomic_DNA"/>
</dbReference>
<dbReference type="AlphaFoldDB" id="A0ABD5B200"/>
<comment type="caution">
    <text evidence="1">The sequence shown here is derived from an EMBL/GenBank/DDBJ whole genome shotgun (WGS) entry which is preliminary data.</text>
</comment>
<dbReference type="RefSeq" id="WP_234107846.1">
    <property type="nucleotide sequence ID" value="NZ_CP090369.1"/>
</dbReference>
<protein>
    <recommendedName>
        <fullName evidence="3">DUF192 domain-containing protein</fullName>
    </recommendedName>
</protein>
<name>A0ABD5B200_ELIMR</name>
<evidence type="ECO:0000313" key="1">
    <source>
        <dbReference type="EMBL" id="MDQ8747468.1"/>
    </source>
</evidence>
<evidence type="ECO:0008006" key="3">
    <source>
        <dbReference type="Google" id="ProtNLM"/>
    </source>
</evidence>
<proteinExistence type="predicted"/>
<sequence>MSALFIREGELYINNEKKLPLTEITSITPLYYNPLIGKVMIFFFEIKTNDEVFYFFDEPRFMWNIMIPLSVKKLEKTFPELQPVIQEEIIIRKLPNI</sequence>
<dbReference type="Proteomes" id="UP001239265">
    <property type="component" value="Unassembled WGS sequence"/>
</dbReference>